<reference evidence="1" key="2">
    <citation type="journal article" date="2015" name="Data Brief">
        <title>Shoot transcriptome of the giant reed, Arundo donax.</title>
        <authorList>
            <person name="Barrero R.A."/>
            <person name="Guerrero F.D."/>
            <person name="Moolhuijzen P."/>
            <person name="Goolsby J.A."/>
            <person name="Tidwell J."/>
            <person name="Bellgard S.E."/>
            <person name="Bellgard M.I."/>
        </authorList>
    </citation>
    <scope>NUCLEOTIDE SEQUENCE</scope>
    <source>
        <tissue evidence="1">Shoot tissue taken approximately 20 cm above the soil surface</tissue>
    </source>
</reference>
<protein>
    <submittedName>
        <fullName evidence="1">Uncharacterized protein</fullName>
    </submittedName>
</protein>
<proteinExistence type="predicted"/>
<dbReference type="AlphaFoldDB" id="A0A0A9CLM2"/>
<name>A0A0A9CLM2_ARUDO</name>
<dbReference type="EMBL" id="GBRH01221414">
    <property type="protein sequence ID" value="JAD76481.1"/>
    <property type="molecule type" value="Transcribed_RNA"/>
</dbReference>
<organism evidence="1">
    <name type="scientific">Arundo donax</name>
    <name type="common">Giant reed</name>
    <name type="synonym">Donax arundinaceus</name>
    <dbReference type="NCBI Taxonomy" id="35708"/>
    <lineage>
        <taxon>Eukaryota</taxon>
        <taxon>Viridiplantae</taxon>
        <taxon>Streptophyta</taxon>
        <taxon>Embryophyta</taxon>
        <taxon>Tracheophyta</taxon>
        <taxon>Spermatophyta</taxon>
        <taxon>Magnoliopsida</taxon>
        <taxon>Liliopsida</taxon>
        <taxon>Poales</taxon>
        <taxon>Poaceae</taxon>
        <taxon>PACMAD clade</taxon>
        <taxon>Arundinoideae</taxon>
        <taxon>Arundineae</taxon>
        <taxon>Arundo</taxon>
    </lineage>
</organism>
<reference evidence="1" key="1">
    <citation type="submission" date="2014-09" db="EMBL/GenBank/DDBJ databases">
        <authorList>
            <person name="Magalhaes I.L.F."/>
            <person name="Oliveira U."/>
            <person name="Santos F.R."/>
            <person name="Vidigal T.H.D.A."/>
            <person name="Brescovit A.D."/>
            <person name="Santos A.J."/>
        </authorList>
    </citation>
    <scope>NUCLEOTIDE SEQUENCE</scope>
    <source>
        <tissue evidence="1">Shoot tissue taken approximately 20 cm above the soil surface</tissue>
    </source>
</reference>
<evidence type="ECO:0000313" key="1">
    <source>
        <dbReference type="EMBL" id="JAD76481.1"/>
    </source>
</evidence>
<sequence length="69" mass="8002">MMSPGLLKMVAPCMDWILCSFLHLQAMPLLTWSWRCHLLQLLYQANCLGQISYMTLKKSRSPIRCTIQS</sequence>
<accession>A0A0A9CLM2</accession>